<dbReference type="STRING" id="948595.L2GQU5"/>
<dbReference type="Pfam" id="PF01198">
    <property type="entry name" value="Ribosomal_L31e"/>
    <property type="match status" value="1"/>
</dbReference>
<dbReference type="GO" id="GO:0002181">
    <property type="term" value="P:cytoplasmic translation"/>
    <property type="evidence" value="ECO:0007669"/>
    <property type="project" value="TreeGrafter"/>
</dbReference>
<dbReference type="InterPro" id="IPR000054">
    <property type="entry name" value="Ribosomal_eL31"/>
</dbReference>
<dbReference type="FunCoup" id="L2GQU5">
    <property type="interactions" value="165"/>
</dbReference>
<evidence type="ECO:0000256" key="2">
    <source>
        <dbReference type="ARBA" id="ARBA00022980"/>
    </source>
</evidence>
<gene>
    <name evidence="4" type="ORF">VCUG_02522</name>
</gene>
<dbReference type="PANTHER" id="PTHR10956:SF0">
    <property type="entry name" value="60S RIBOSOMAL PROTEIN L31"/>
    <property type="match status" value="1"/>
</dbReference>
<keyword evidence="5" id="KW-1185">Reference proteome</keyword>
<dbReference type="VEuPathDB" id="MicrosporidiaDB:VCUG_02522"/>
<evidence type="ECO:0000256" key="3">
    <source>
        <dbReference type="ARBA" id="ARBA00023274"/>
    </source>
</evidence>
<dbReference type="RefSeq" id="XP_008075529.1">
    <property type="nucleotide sequence ID" value="XM_008077338.1"/>
</dbReference>
<dbReference type="GO" id="GO:0022625">
    <property type="term" value="C:cytosolic large ribosomal subunit"/>
    <property type="evidence" value="ECO:0007669"/>
    <property type="project" value="TreeGrafter"/>
</dbReference>
<dbReference type="Gene3D" id="3.10.440.10">
    <property type="match status" value="1"/>
</dbReference>
<accession>L2GQU5</accession>
<evidence type="ECO:0000256" key="1">
    <source>
        <dbReference type="ARBA" id="ARBA00010808"/>
    </source>
</evidence>
<keyword evidence="2" id="KW-0689">Ribosomal protein</keyword>
<dbReference type="PANTHER" id="PTHR10956">
    <property type="entry name" value="60S RIBOSOMAL PROTEIN L31"/>
    <property type="match status" value="1"/>
</dbReference>
<dbReference type="OMA" id="EVWKQGI"/>
<dbReference type="HOGENOM" id="CLU_112570_1_3_1"/>
<dbReference type="GO" id="GO:0003735">
    <property type="term" value="F:structural constituent of ribosome"/>
    <property type="evidence" value="ECO:0007669"/>
    <property type="project" value="InterPro"/>
</dbReference>
<dbReference type="GeneID" id="19880383"/>
<dbReference type="AlphaFoldDB" id="L2GQU5"/>
<evidence type="ECO:0008006" key="6">
    <source>
        <dbReference type="Google" id="ProtNLM"/>
    </source>
</evidence>
<reference evidence="5" key="1">
    <citation type="submission" date="2011-03" db="EMBL/GenBank/DDBJ databases">
        <title>The genome sequence of Vavraia culicis strain floridensis.</title>
        <authorList>
            <consortium name="The Broad Institute Genome Sequencing Platform"/>
            <person name="Cuomo C."/>
            <person name="Becnel J."/>
            <person name="Sanscrainte N."/>
            <person name="Young S.K."/>
            <person name="Zeng Q."/>
            <person name="Gargeya S."/>
            <person name="Fitzgerald M."/>
            <person name="Haas B."/>
            <person name="Abouelleil A."/>
            <person name="Alvarado L."/>
            <person name="Arachchi H.M."/>
            <person name="Berlin A."/>
            <person name="Chapman S.B."/>
            <person name="Gearin G."/>
            <person name="Goldberg J."/>
            <person name="Griggs A."/>
            <person name="Gujja S."/>
            <person name="Hansen M."/>
            <person name="Heiman D."/>
            <person name="Howarth C."/>
            <person name="Larimer J."/>
            <person name="Lui A."/>
            <person name="MacDonald P.J.P."/>
            <person name="McCowen C."/>
            <person name="Montmayeur A."/>
            <person name="Murphy C."/>
            <person name="Neiman D."/>
            <person name="Pearson M."/>
            <person name="Priest M."/>
            <person name="Roberts A."/>
            <person name="Saif S."/>
            <person name="Shea T."/>
            <person name="Sisk P."/>
            <person name="Stolte C."/>
            <person name="Sykes S."/>
            <person name="Wortman J."/>
            <person name="Nusbaum C."/>
            <person name="Birren B."/>
        </authorList>
    </citation>
    <scope>NUCLEOTIDE SEQUENCE [LARGE SCALE GENOMIC DNA]</scope>
    <source>
        <strain evidence="5">floridensis</strain>
    </source>
</reference>
<keyword evidence="3" id="KW-0687">Ribonucleoprotein</keyword>
<sequence>MTIIKDYKPLELTLNIRKLTKNDSWRWKTRQAMKRIKKFVLKYYKTEADVVISPELNKEMFKHGMKNPPSKVRVRIEPTVSAKDANRRVFRLSHVVVGSFKGLATEAVVE</sequence>
<dbReference type="InParanoid" id="L2GQU5"/>
<dbReference type="SUPFAM" id="SSF54575">
    <property type="entry name" value="Ribosomal protein L31e"/>
    <property type="match status" value="1"/>
</dbReference>
<dbReference type="EMBL" id="GL877474">
    <property type="protein sequence ID" value="ELA45989.1"/>
    <property type="molecule type" value="Genomic_DNA"/>
</dbReference>
<name>L2GQU5_VAVCU</name>
<proteinExistence type="inferred from homology"/>
<evidence type="ECO:0000313" key="4">
    <source>
        <dbReference type="EMBL" id="ELA45989.1"/>
    </source>
</evidence>
<dbReference type="InterPro" id="IPR023621">
    <property type="entry name" value="Ribosomal_eL31_dom_sf"/>
</dbReference>
<organism evidence="4 5">
    <name type="scientific">Vavraia culicis (isolate floridensis)</name>
    <name type="common">Microsporidian parasite</name>
    <dbReference type="NCBI Taxonomy" id="948595"/>
    <lineage>
        <taxon>Eukaryota</taxon>
        <taxon>Fungi</taxon>
        <taxon>Fungi incertae sedis</taxon>
        <taxon>Microsporidia</taxon>
        <taxon>Pleistophoridae</taxon>
        <taxon>Vavraia</taxon>
    </lineage>
</organism>
<protein>
    <recommendedName>
        <fullName evidence="6">Ribosomal protein L31e</fullName>
    </recommendedName>
</protein>
<dbReference type="OrthoDB" id="9739313at2759"/>
<dbReference type="Proteomes" id="UP000011081">
    <property type="component" value="Unassembled WGS sequence"/>
</dbReference>
<evidence type="ECO:0000313" key="5">
    <source>
        <dbReference type="Proteomes" id="UP000011081"/>
    </source>
</evidence>
<comment type="similarity">
    <text evidence="1">Belongs to the eukaryotic ribosomal protein eL31 family.</text>
</comment>
<dbReference type="SMART" id="SM01380">
    <property type="entry name" value="Ribosomal_L31e"/>
    <property type="match status" value="1"/>
</dbReference>